<reference evidence="2 3" key="1">
    <citation type="submission" date="2017-03" db="EMBL/GenBank/DDBJ databases">
        <authorList>
            <person name="Safronova V.I."/>
            <person name="Sazanova A.L."/>
            <person name="Chirak E.R."/>
        </authorList>
    </citation>
    <scope>NUCLEOTIDE SEQUENCE [LARGE SCALE GENOMIC DNA]</scope>
    <source>
        <strain evidence="2 3">Opo-243</strain>
    </source>
</reference>
<keyword evidence="1" id="KW-1133">Transmembrane helix</keyword>
<keyword evidence="1" id="KW-0472">Membrane</keyword>
<feature type="transmembrane region" description="Helical" evidence="1">
    <location>
        <begin position="43"/>
        <end position="62"/>
    </location>
</feature>
<keyword evidence="1" id="KW-0812">Transmembrane</keyword>
<dbReference type="AlphaFoldDB" id="A0A4Q1VIJ4"/>
<protein>
    <recommendedName>
        <fullName evidence="4">Integral membrane protein</fullName>
    </recommendedName>
</protein>
<evidence type="ECO:0000313" key="3">
    <source>
        <dbReference type="Proteomes" id="UP000290819"/>
    </source>
</evidence>
<feature type="transmembrane region" description="Helical" evidence="1">
    <location>
        <begin position="71"/>
        <end position="91"/>
    </location>
</feature>
<organism evidence="2 3">
    <name type="scientific">Bradyrhizobium betae</name>
    <dbReference type="NCBI Taxonomy" id="244734"/>
    <lineage>
        <taxon>Bacteria</taxon>
        <taxon>Pseudomonadati</taxon>
        <taxon>Pseudomonadota</taxon>
        <taxon>Alphaproteobacteria</taxon>
        <taxon>Hyphomicrobiales</taxon>
        <taxon>Nitrobacteraceae</taxon>
        <taxon>Bradyrhizobium</taxon>
    </lineage>
</organism>
<keyword evidence="3" id="KW-1185">Reference proteome</keyword>
<sequence length="132" mass="13611">MIDASTFLRRALLADAIFSGVAAIGFTFGASAFAALFNLPDALLRETGLFLIAYTALVGWLASRPSVPKPLVLLVVVGNAAWTVGSIALLLSGAVSPNISGELMVVAQAIATGVFAELQYMGLRKSGRAVTA</sequence>
<gene>
    <name evidence="2" type="ORF">B5V03_07425</name>
</gene>
<feature type="transmembrane region" description="Helical" evidence="1">
    <location>
        <begin position="12"/>
        <end position="37"/>
    </location>
</feature>
<dbReference type="EMBL" id="MZXW01000013">
    <property type="protein sequence ID" value="RXT50876.1"/>
    <property type="molecule type" value="Genomic_DNA"/>
</dbReference>
<evidence type="ECO:0008006" key="4">
    <source>
        <dbReference type="Google" id="ProtNLM"/>
    </source>
</evidence>
<proteinExistence type="predicted"/>
<name>A0A4Q1VIJ4_9BRAD</name>
<dbReference type="Proteomes" id="UP000290819">
    <property type="component" value="Unassembled WGS sequence"/>
</dbReference>
<evidence type="ECO:0000256" key="1">
    <source>
        <dbReference type="SAM" id="Phobius"/>
    </source>
</evidence>
<dbReference type="OrthoDB" id="7570420at2"/>
<accession>A0A4Q1VIJ4</accession>
<comment type="caution">
    <text evidence="2">The sequence shown here is derived from an EMBL/GenBank/DDBJ whole genome shotgun (WGS) entry which is preliminary data.</text>
</comment>
<evidence type="ECO:0000313" key="2">
    <source>
        <dbReference type="EMBL" id="RXT50876.1"/>
    </source>
</evidence>
<dbReference type="RefSeq" id="WP_129268669.1">
    <property type="nucleotide sequence ID" value="NZ_MZXW01000013.1"/>
</dbReference>
<feature type="transmembrane region" description="Helical" evidence="1">
    <location>
        <begin position="103"/>
        <end position="123"/>
    </location>
</feature>